<feature type="non-terminal residue" evidence="2">
    <location>
        <position position="534"/>
    </location>
</feature>
<accession>A0ABD0NUN1</accession>
<protein>
    <recommendedName>
        <fullName evidence="1">Reverse transcriptase domain-containing protein</fullName>
    </recommendedName>
</protein>
<dbReference type="InterPro" id="IPR043502">
    <property type="entry name" value="DNA/RNA_pol_sf"/>
</dbReference>
<name>A0ABD0NUN1_CIRMR</name>
<evidence type="ECO:0000259" key="1">
    <source>
        <dbReference type="PROSITE" id="PS50878"/>
    </source>
</evidence>
<organism evidence="2 3">
    <name type="scientific">Cirrhinus mrigala</name>
    <name type="common">Mrigala</name>
    <dbReference type="NCBI Taxonomy" id="683832"/>
    <lineage>
        <taxon>Eukaryota</taxon>
        <taxon>Metazoa</taxon>
        <taxon>Chordata</taxon>
        <taxon>Craniata</taxon>
        <taxon>Vertebrata</taxon>
        <taxon>Euteleostomi</taxon>
        <taxon>Actinopterygii</taxon>
        <taxon>Neopterygii</taxon>
        <taxon>Teleostei</taxon>
        <taxon>Ostariophysi</taxon>
        <taxon>Cypriniformes</taxon>
        <taxon>Cyprinidae</taxon>
        <taxon>Labeoninae</taxon>
        <taxon>Labeonini</taxon>
        <taxon>Cirrhinus</taxon>
    </lineage>
</organism>
<proteinExistence type="predicted"/>
<evidence type="ECO:0000313" key="2">
    <source>
        <dbReference type="EMBL" id="KAL0165593.1"/>
    </source>
</evidence>
<dbReference type="Proteomes" id="UP001529510">
    <property type="component" value="Unassembled WGS sequence"/>
</dbReference>
<dbReference type="AlphaFoldDB" id="A0ABD0NUN1"/>
<dbReference type="Pfam" id="PF09004">
    <property type="entry name" value="ALKBH8_N"/>
    <property type="match status" value="1"/>
</dbReference>
<dbReference type="PROSITE" id="PS50878">
    <property type="entry name" value="RT_POL"/>
    <property type="match status" value="1"/>
</dbReference>
<dbReference type="InterPro" id="IPR015095">
    <property type="entry name" value="AlkB_hom8_N"/>
</dbReference>
<comment type="caution">
    <text evidence="2">The sequence shown here is derived from an EMBL/GenBank/DDBJ whole genome shotgun (WGS) entry which is preliminary data.</text>
</comment>
<sequence>MCVPTRTYLTFNNDKPWFSAKLKQLRQAKEDAYRSGDKALYKQAKYTLNREIRVAKLNYSGKLKQQLSRNDSKSVWNGLKAITSYKSPSPSTEASQQLADDLNEFYCRFEKQKTCLTPCTPPPNCPTAQPSTPCPSISPTVSKICEGDVCKVFRKQKIRKAKGPDGVSPACLKACAVQLSTIFTLIFNRSLEMCIVPSCFKCSTIIPVPKKPKTTGLNDYRPVALTSVVMKSFERLVLAYLKDITGPLLDPLQFAYRANRDLCKDLDVDFSSAFNTIIPDILQIKLSQLSVPTSICQWITSFLTDRQQLVRLGKLTSSTRTISTGAPQGCVLSPLLFSLYTNDCTSKDPSVKLLKFADDTTVIGLIRDGDESAYRQEIEQLSLWCSHNNLELNTLKTVEMTVDFRRKPPALPPLTIMNSTVALVDSFKFLGTNISQDLKWDIHIDSIVKKAQQRLYFLRQLKKFNLPQALMTQFYSAVIESVLKSDIRRLQRTVRTAERIIGVHLPNLQDLYVSRVKKRAGNIIQDPSHPGHNL</sequence>
<evidence type="ECO:0000313" key="3">
    <source>
        <dbReference type="Proteomes" id="UP001529510"/>
    </source>
</evidence>
<dbReference type="InterPro" id="IPR000477">
    <property type="entry name" value="RT_dom"/>
</dbReference>
<keyword evidence="3" id="KW-1185">Reference proteome</keyword>
<dbReference type="PANTHER" id="PTHR47510">
    <property type="entry name" value="REVERSE TRANSCRIPTASE DOMAIN-CONTAINING PROTEIN"/>
    <property type="match status" value="1"/>
</dbReference>
<dbReference type="EMBL" id="JAMKFB020000019">
    <property type="protein sequence ID" value="KAL0165593.1"/>
    <property type="molecule type" value="Genomic_DNA"/>
</dbReference>
<dbReference type="SUPFAM" id="SSF56672">
    <property type="entry name" value="DNA/RNA polymerases"/>
    <property type="match status" value="1"/>
</dbReference>
<dbReference type="CDD" id="cd01650">
    <property type="entry name" value="RT_nLTR_like"/>
    <property type="match status" value="1"/>
</dbReference>
<dbReference type="PANTHER" id="PTHR47510:SF3">
    <property type="entry name" value="ENDO_EXONUCLEASE_PHOSPHATASE DOMAIN-CONTAINING PROTEIN"/>
    <property type="match status" value="1"/>
</dbReference>
<reference evidence="2 3" key="1">
    <citation type="submission" date="2024-05" db="EMBL/GenBank/DDBJ databases">
        <title>Genome sequencing and assembly of Indian major carp, Cirrhinus mrigala (Hamilton, 1822).</title>
        <authorList>
            <person name="Mohindra V."/>
            <person name="Chowdhury L.M."/>
            <person name="Lal K."/>
            <person name="Jena J.K."/>
        </authorList>
    </citation>
    <scope>NUCLEOTIDE SEQUENCE [LARGE SCALE GENOMIC DNA]</scope>
    <source>
        <strain evidence="2">CM1030</strain>
        <tissue evidence="2">Blood</tissue>
    </source>
</reference>
<dbReference type="Pfam" id="PF00078">
    <property type="entry name" value="RVT_1"/>
    <property type="match status" value="1"/>
</dbReference>
<gene>
    <name evidence="2" type="ORF">M9458_037437</name>
</gene>
<feature type="domain" description="Reverse transcriptase" evidence="1">
    <location>
        <begin position="189"/>
        <end position="434"/>
    </location>
</feature>